<accession>A0A0R3U1S3</accession>
<name>A0A0R3U1S3_MESCO</name>
<feature type="transmembrane region" description="Helical" evidence="2">
    <location>
        <begin position="89"/>
        <end position="108"/>
    </location>
</feature>
<gene>
    <name evidence="3" type="ORF">MCOS_LOCUS343</name>
</gene>
<dbReference type="Proteomes" id="UP000267029">
    <property type="component" value="Unassembled WGS sequence"/>
</dbReference>
<reference evidence="3 4" key="1">
    <citation type="submission" date="2018-10" db="EMBL/GenBank/DDBJ databases">
        <authorList>
            <consortium name="Pathogen Informatics"/>
        </authorList>
    </citation>
    <scope>NUCLEOTIDE SEQUENCE [LARGE SCALE GENOMIC DNA]</scope>
</reference>
<dbReference type="AlphaFoldDB" id="A0A0R3U1S3"/>
<keyword evidence="4" id="KW-1185">Reference proteome</keyword>
<feature type="region of interest" description="Disordered" evidence="1">
    <location>
        <begin position="493"/>
        <end position="519"/>
    </location>
</feature>
<evidence type="ECO:0000256" key="1">
    <source>
        <dbReference type="SAM" id="MobiDB-lite"/>
    </source>
</evidence>
<feature type="transmembrane region" description="Helical" evidence="2">
    <location>
        <begin position="294"/>
        <end position="315"/>
    </location>
</feature>
<organism evidence="3 4">
    <name type="scientific">Mesocestoides corti</name>
    <name type="common">Flatworm</name>
    <dbReference type="NCBI Taxonomy" id="53468"/>
    <lineage>
        <taxon>Eukaryota</taxon>
        <taxon>Metazoa</taxon>
        <taxon>Spiralia</taxon>
        <taxon>Lophotrochozoa</taxon>
        <taxon>Platyhelminthes</taxon>
        <taxon>Cestoda</taxon>
        <taxon>Eucestoda</taxon>
        <taxon>Cyclophyllidea</taxon>
        <taxon>Mesocestoididae</taxon>
        <taxon>Mesocestoides</taxon>
    </lineage>
</organism>
<keyword evidence="2" id="KW-0812">Transmembrane</keyword>
<evidence type="ECO:0000313" key="3">
    <source>
        <dbReference type="EMBL" id="VDD74340.1"/>
    </source>
</evidence>
<sequence>MQNTLVRHPDLATKLASSGLLSTRLTGSTLLAVQPPTLGGIGQLPQTKQQEGAVANLKTAIIQHSSGVKTTFNDAATAGIRLRPPSFEIVNFFLALAFLAIRIAATFWTVWPTFSYLSSVLLIFTGVYLTFEYAAVSLLVQLTVCLTPHFNSTNIFSSLIIVRLPMQLTPWQTILSTSIAFFITLGSFGVLFHLAIRQFNKVLRENYYTVANMLGMAERQTNGASEALVTSPPWSETNSLERKEGSTKCHRSPLRGRPLIVLGFLSLVATTLVRMPCLYDMFQLYWSEKDYLCLTTIVLFVCVHMAWLMMWFGFAMKQKWTFHVKYSPAMQQSQLSNQESSFRNTYLSEPAVPGPIKFPQMQEFNDEAPFELSCPNSTYVYFSPLQLQNPGVPAQEPTLLPSVTNGFKQPLRVPPPPESSASQVMTNVLYAPAASNQKAATSENEPFLLRGPFLLTPPSLKYASIRRSKLWDAETNGKQEVVVDVAETAPPTRITRSPRTISSETAVDNEIRPQSVPPLSIGEVDNNLLKVAPIAVQESGHSTTSSGDRICSQV</sequence>
<evidence type="ECO:0000256" key="2">
    <source>
        <dbReference type="SAM" id="Phobius"/>
    </source>
</evidence>
<dbReference type="OrthoDB" id="6248473at2759"/>
<protein>
    <submittedName>
        <fullName evidence="3">Uncharacterized protein</fullName>
    </submittedName>
</protein>
<dbReference type="PANTHER" id="PTHR21579:SF20">
    <property type="entry name" value="PROTEIN TINCAR"/>
    <property type="match status" value="1"/>
</dbReference>
<dbReference type="EMBL" id="UXSR01000027">
    <property type="protein sequence ID" value="VDD74340.1"/>
    <property type="molecule type" value="Genomic_DNA"/>
</dbReference>
<feature type="transmembrane region" description="Helical" evidence="2">
    <location>
        <begin position="114"/>
        <end position="131"/>
    </location>
</feature>
<proteinExistence type="predicted"/>
<feature type="transmembrane region" description="Helical" evidence="2">
    <location>
        <begin position="174"/>
        <end position="196"/>
    </location>
</feature>
<dbReference type="PANTHER" id="PTHR21579">
    <property type="entry name" value="PROTEIN TINCAR"/>
    <property type="match status" value="1"/>
</dbReference>
<dbReference type="InterPro" id="IPR053291">
    <property type="entry name" value="Ommatidial_diff-associated"/>
</dbReference>
<feature type="region of interest" description="Disordered" evidence="1">
    <location>
        <begin position="228"/>
        <end position="250"/>
    </location>
</feature>
<evidence type="ECO:0000313" key="4">
    <source>
        <dbReference type="Proteomes" id="UP000267029"/>
    </source>
</evidence>
<keyword evidence="2" id="KW-1133">Transmembrane helix</keyword>
<feature type="transmembrane region" description="Helical" evidence="2">
    <location>
        <begin position="259"/>
        <end position="282"/>
    </location>
</feature>
<feature type="compositionally biased region" description="Polar residues" evidence="1">
    <location>
        <begin position="494"/>
        <end position="506"/>
    </location>
</feature>
<keyword evidence="2" id="KW-0472">Membrane</keyword>